<dbReference type="InterPro" id="IPR022742">
    <property type="entry name" value="Hydrolase_4"/>
</dbReference>
<dbReference type="InterPro" id="IPR051044">
    <property type="entry name" value="MAG_DAG_Lipase"/>
</dbReference>
<dbReference type="Pfam" id="PF12146">
    <property type="entry name" value="Hydrolase_4"/>
    <property type="match status" value="1"/>
</dbReference>
<dbReference type="ESTHER" id="9zzzz-a0a094qs73">
    <property type="family name" value="CarbLipBact_2"/>
</dbReference>
<dbReference type="AlphaFoldDB" id="A0A094QS73"/>
<dbReference type="PANTHER" id="PTHR11614">
    <property type="entry name" value="PHOSPHOLIPASE-RELATED"/>
    <property type="match status" value="1"/>
</dbReference>
<evidence type="ECO:0000259" key="1">
    <source>
        <dbReference type="Pfam" id="PF12146"/>
    </source>
</evidence>
<dbReference type="SUPFAM" id="SSF53474">
    <property type="entry name" value="alpha/beta-Hydrolases"/>
    <property type="match status" value="1"/>
</dbReference>
<sequence length="255" mass="28573">MGTEGAPAGYLEDFSAIGTGSTKEIGILLVHGFTGSPSSMRPWAEFMHQQGYTVRVPRLPGHGTKPEDLNSVKWQEWPRKVESELRELQKSCSKIFVFGLSMGGGLTLYTTQHHQEKITGIVLVNPMIHIPLVTPTVAKIYSTFKKMRSAVGNDIKRKNVTEYAYDANPLVGIYELTKMLKVTRENLGKVSIPTLLFHSTEDHVLPVSNTEIILKGITSKDKERVELTNSYHVATLDHDMEIIFEKSLTFVKERS</sequence>
<feature type="domain" description="Serine aminopeptidase S33" evidence="1">
    <location>
        <begin position="27"/>
        <end position="237"/>
    </location>
</feature>
<protein>
    <recommendedName>
        <fullName evidence="1">Serine aminopeptidase S33 domain-containing protein</fullName>
    </recommendedName>
</protein>
<organism evidence="2">
    <name type="scientific">freshwater metagenome</name>
    <dbReference type="NCBI Taxonomy" id="449393"/>
    <lineage>
        <taxon>unclassified sequences</taxon>
        <taxon>metagenomes</taxon>
        <taxon>ecological metagenomes</taxon>
    </lineage>
</organism>
<gene>
    <name evidence="2" type="ORF">GM50_11515</name>
</gene>
<evidence type="ECO:0000313" key="2">
    <source>
        <dbReference type="EMBL" id="KGA17516.1"/>
    </source>
</evidence>
<dbReference type="InterPro" id="IPR029058">
    <property type="entry name" value="AB_hydrolase_fold"/>
</dbReference>
<dbReference type="GO" id="GO:0052689">
    <property type="term" value="F:carboxylic ester hydrolase activity"/>
    <property type="evidence" value="ECO:0007669"/>
    <property type="project" value="InterPro"/>
</dbReference>
<reference evidence="2" key="1">
    <citation type="submission" date="2014-05" db="EMBL/GenBank/DDBJ databases">
        <title>Key roles for freshwater Actinobacteria revealed by deep metagenomic sequencing.</title>
        <authorList>
            <person name="Ghai R."/>
            <person name="Mizuno C.M."/>
            <person name="Picazo A."/>
            <person name="Camacho A."/>
            <person name="Rodriguez-Valera F."/>
        </authorList>
    </citation>
    <scope>NUCLEOTIDE SEQUENCE</scope>
</reference>
<proteinExistence type="predicted"/>
<comment type="caution">
    <text evidence="2">The sequence shown here is derived from an EMBL/GenBank/DDBJ whole genome shotgun (WGS) entry which is preliminary data.</text>
</comment>
<dbReference type="EMBL" id="JNSK01000041">
    <property type="protein sequence ID" value="KGA17516.1"/>
    <property type="molecule type" value="Genomic_DNA"/>
</dbReference>
<dbReference type="PIRSF" id="PIRSF017388">
    <property type="entry name" value="Esterase_lipase"/>
    <property type="match status" value="1"/>
</dbReference>
<dbReference type="Gene3D" id="3.40.50.1820">
    <property type="entry name" value="alpha/beta hydrolase"/>
    <property type="match status" value="1"/>
</dbReference>
<dbReference type="InterPro" id="IPR012354">
    <property type="entry name" value="Esterase_lipase"/>
</dbReference>
<name>A0A094QS73_9ZZZZ</name>
<accession>A0A094QS73</accession>